<name>A0A1H7X198_STRJI</name>
<proteinExistence type="predicted"/>
<keyword evidence="1" id="KW-0472">Membrane</keyword>
<reference evidence="3" key="1">
    <citation type="submission" date="2016-10" db="EMBL/GenBank/DDBJ databases">
        <authorList>
            <person name="Varghese N."/>
        </authorList>
    </citation>
    <scope>NUCLEOTIDE SEQUENCE [LARGE SCALE GENOMIC DNA]</scope>
    <source>
        <strain evidence="3">DSM 45096 / BCRC 16803 / CGMCC 4.1857 / CIP 109030 / JCM 12277 / KCTC 19219 / NBRC 100920 / 33214</strain>
    </source>
</reference>
<evidence type="ECO:0000313" key="3">
    <source>
        <dbReference type="Proteomes" id="UP000183015"/>
    </source>
</evidence>
<dbReference type="OrthoDB" id="3852117at2"/>
<dbReference type="RefSeq" id="WP_042452440.1">
    <property type="nucleotide sequence ID" value="NZ_BBPN01000025.1"/>
</dbReference>
<accession>A0A1H7X198</accession>
<dbReference type="eggNOG" id="ENOG50325N9">
    <property type="taxonomic scope" value="Bacteria"/>
</dbReference>
<dbReference type="STRING" id="235985.SAMN05414137_12275"/>
<dbReference type="EMBL" id="FOAZ01000022">
    <property type="protein sequence ID" value="SEM27656.1"/>
    <property type="molecule type" value="Genomic_DNA"/>
</dbReference>
<organism evidence="2 3">
    <name type="scientific">Streptacidiphilus jiangxiensis</name>
    <dbReference type="NCBI Taxonomy" id="235985"/>
    <lineage>
        <taxon>Bacteria</taxon>
        <taxon>Bacillati</taxon>
        <taxon>Actinomycetota</taxon>
        <taxon>Actinomycetes</taxon>
        <taxon>Kitasatosporales</taxon>
        <taxon>Streptomycetaceae</taxon>
        <taxon>Streptacidiphilus</taxon>
    </lineage>
</organism>
<dbReference type="Proteomes" id="UP000183015">
    <property type="component" value="Unassembled WGS sequence"/>
</dbReference>
<feature type="transmembrane region" description="Helical" evidence="1">
    <location>
        <begin position="30"/>
        <end position="53"/>
    </location>
</feature>
<keyword evidence="3" id="KW-1185">Reference proteome</keyword>
<evidence type="ECO:0000313" key="2">
    <source>
        <dbReference type="EMBL" id="SEM27656.1"/>
    </source>
</evidence>
<sequence length="231" mass="23823">MGSAAIHGPGLVPPGPLRPPRLTVPTWRRLLGLAITLASVAAVAFVGQSFGWMTDAQASTRAAQAADGHARLVAMALRQLVPDGEPGEARFAGVAAGLDAVLVRDDYRGPTETVLIVQVHGRTMAGAFGGRRVVDVVRCYALDWRPPDVADPQLVPCPDMPAVPPSSPAAQELAQQLNGLGGLGSGPYLAAGIPGACAFGEYRSQGFLAWPAPVTARCDAAEVAKAATFVD</sequence>
<keyword evidence="1" id="KW-0812">Transmembrane</keyword>
<protein>
    <submittedName>
        <fullName evidence="2">Uncharacterized protein</fullName>
    </submittedName>
</protein>
<gene>
    <name evidence="2" type="ORF">SAMN05414137_12275</name>
</gene>
<dbReference type="AlphaFoldDB" id="A0A1H7X198"/>
<evidence type="ECO:0000256" key="1">
    <source>
        <dbReference type="SAM" id="Phobius"/>
    </source>
</evidence>
<keyword evidence="1" id="KW-1133">Transmembrane helix</keyword>